<gene>
    <name evidence="2" type="ORF">ACEZDJ_19360</name>
</gene>
<dbReference type="RefSeq" id="WP_030255101.1">
    <property type="nucleotide sequence ID" value="NZ_JBHEZZ010000010.1"/>
</dbReference>
<dbReference type="Pfam" id="PF06445">
    <property type="entry name" value="GyrI-like"/>
    <property type="match status" value="1"/>
</dbReference>
<evidence type="ECO:0000313" key="2">
    <source>
        <dbReference type="EMBL" id="MFC1403451.1"/>
    </source>
</evidence>
<dbReference type="InterPro" id="IPR029442">
    <property type="entry name" value="GyrI-like"/>
</dbReference>
<name>A0ABV6UPU0_9ACTN</name>
<dbReference type="SUPFAM" id="SSF55136">
    <property type="entry name" value="Probable bacterial effector-binding domain"/>
    <property type="match status" value="1"/>
</dbReference>
<accession>A0ABV6UPU0</accession>
<comment type="caution">
    <text evidence="2">The sequence shown here is derived from an EMBL/GenBank/DDBJ whole genome shotgun (WGS) entry which is preliminary data.</text>
</comment>
<organism evidence="2 3">
    <name type="scientific">Streptacidiphilus cavernicola</name>
    <dbReference type="NCBI Taxonomy" id="3342716"/>
    <lineage>
        <taxon>Bacteria</taxon>
        <taxon>Bacillati</taxon>
        <taxon>Actinomycetota</taxon>
        <taxon>Actinomycetes</taxon>
        <taxon>Kitasatosporales</taxon>
        <taxon>Streptomycetaceae</taxon>
        <taxon>Streptacidiphilus</taxon>
    </lineage>
</organism>
<dbReference type="SMART" id="SM00871">
    <property type="entry name" value="AraC_E_bind"/>
    <property type="match status" value="1"/>
</dbReference>
<evidence type="ECO:0000259" key="1">
    <source>
        <dbReference type="SMART" id="SM00871"/>
    </source>
</evidence>
<protein>
    <submittedName>
        <fullName evidence="2">GyrI-like domain-containing protein</fullName>
    </submittedName>
</protein>
<dbReference type="InterPro" id="IPR010499">
    <property type="entry name" value="AraC_E-bd"/>
</dbReference>
<feature type="domain" description="AraC effector-binding" evidence="1">
    <location>
        <begin position="9"/>
        <end position="169"/>
    </location>
</feature>
<dbReference type="Proteomes" id="UP001592528">
    <property type="component" value="Unassembled WGS sequence"/>
</dbReference>
<sequence>MTTTPAAHEPPRIVERPAQPYAAVRSTVTMANVGTIAHRIPEVFARLGTLGIVPAGPPFLKYNVIDMEGELEIEAGVPVAEPVPASGDLLPGVLPAGRYATFTHVGSPDQLVGATALLLDWAAAAGLRWDTTPGEEGERWGCRLESYRTDPREQPDTTKWETDLFFRLADG</sequence>
<evidence type="ECO:0000313" key="3">
    <source>
        <dbReference type="Proteomes" id="UP001592528"/>
    </source>
</evidence>
<dbReference type="InterPro" id="IPR011256">
    <property type="entry name" value="Reg_factor_effector_dom_sf"/>
</dbReference>
<keyword evidence="3" id="KW-1185">Reference proteome</keyword>
<dbReference type="EMBL" id="JBHEZZ010000010">
    <property type="protein sequence ID" value="MFC1403451.1"/>
    <property type="molecule type" value="Genomic_DNA"/>
</dbReference>
<dbReference type="Gene3D" id="3.20.80.10">
    <property type="entry name" value="Regulatory factor, effector binding domain"/>
    <property type="match status" value="1"/>
</dbReference>
<reference evidence="2 3" key="1">
    <citation type="submission" date="2024-09" db="EMBL/GenBank/DDBJ databases">
        <authorList>
            <person name="Lee S.D."/>
        </authorList>
    </citation>
    <scope>NUCLEOTIDE SEQUENCE [LARGE SCALE GENOMIC DNA]</scope>
    <source>
        <strain evidence="2 3">N1-5</strain>
    </source>
</reference>
<proteinExistence type="predicted"/>